<reference evidence="1 2" key="2">
    <citation type="journal article" date="2019" name="G3 (Bethesda)">
        <title>Hybrid Assembly of the Genome of the Entomopathogenic Nematode Steinernema carpocapsae Identifies the X-Chromosome.</title>
        <authorList>
            <person name="Serra L."/>
            <person name="Macchietto M."/>
            <person name="Macias-Munoz A."/>
            <person name="McGill C.J."/>
            <person name="Rodriguez I.M."/>
            <person name="Rodriguez B."/>
            <person name="Murad R."/>
            <person name="Mortazavi A."/>
        </authorList>
    </citation>
    <scope>NUCLEOTIDE SEQUENCE [LARGE SCALE GENOMIC DNA]</scope>
    <source>
        <strain evidence="1 2">ALL</strain>
    </source>
</reference>
<comment type="caution">
    <text evidence="1">The sequence shown here is derived from an EMBL/GenBank/DDBJ whole genome shotgun (WGS) entry which is preliminary data.</text>
</comment>
<evidence type="ECO:0000313" key="1">
    <source>
        <dbReference type="EMBL" id="TKR66825.1"/>
    </source>
</evidence>
<dbReference type="EMBL" id="AZBU02000008">
    <property type="protein sequence ID" value="TKR66825.1"/>
    <property type="molecule type" value="Genomic_DNA"/>
</dbReference>
<evidence type="ECO:0000313" key="2">
    <source>
        <dbReference type="Proteomes" id="UP000298663"/>
    </source>
</evidence>
<accession>A0A4V5ZZ96</accession>
<dbReference type="Proteomes" id="UP000298663">
    <property type="component" value="Unassembled WGS sequence"/>
</dbReference>
<proteinExistence type="predicted"/>
<organism evidence="1 2">
    <name type="scientific">Steinernema carpocapsae</name>
    <name type="common">Entomopathogenic nematode</name>
    <dbReference type="NCBI Taxonomy" id="34508"/>
    <lineage>
        <taxon>Eukaryota</taxon>
        <taxon>Metazoa</taxon>
        <taxon>Ecdysozoa</taxon>
        <taxon>Nematoda</taxon>
        <taxon>Chromadorea</taxon>
        <taxon>Rhabditida</taxon>
        <taxon>Tylenchina</taxon>
        <taxon>Panagrolaimomorpha</taxon>
        <taxon>Strongyloidoidea</taxon>
        <taxon>Steinernematidae</taxon>
        <taxon>Steinernema</taxon>
    </lineage>
</organism>
<gene>
    <name evidence="1" type="ORF">L596_023061</name>
</gene>
<reference evidence="1 2" key="1">
    <citation type="journal article" date="2015" name="Genome Biol.">
        <title>Comparative genomics of Steinernema reveals deeply conserved gene regulatory networks.</title>
        <authorList>
            <person name="Dillman A.R."/>
            <person name="Macchietto M."/>
            <person name="Porter C.F."/>
            <person name="Rogers A."/>
            <person name="Williams B."/>
            <person name="Antoshechkin I."/>
            <person name="Lee M.M."/>
            <person name="Goodwin Z."/>
            <person name="Lu X."/>
            <person name="Lewis E.E."/>
            <person name="Goodrich-Blair H."/>
            <person name="Stock S.P."/>
            <person name="Adams B.J."/>
            <person name="Sternberg P.W."/>
            <person name="Mortazavi A."/>
        </authorList>
    </citation>
    <scope>NUCLEOTIDE SEQUENCE [LARGE SCALE GENOMIC DNA]</scope>
    <source>
        <strain evidence="1 2">ALL</strain>
    </source>
</reference>
<sequence>MQGAYHVHHVANCSFHIAIIGVADLCYIMAHSQTVVRPNHLVTFGLNQILNFHAFQSLSHRLMTADLGSAERRLFRKKRLPTQLLITDLPIKHLYVEYKFVLTFYKLAKQTKCVYKPTEYVSSKKKR</sequence>
<keyword evidence="2" id="KW-1185">Reference proteome</keyword>
<name>A0A4V5ZZ96_STECR</name>
<dbReference type="AlphaFoldDB" id="A0A4V5ZZ96"/>
<protein>
    <submittedName>
        <fullName evidence="1">Uncharacterized protein</fullName>
    </submittedName>
</protein>